<dbReference type="NCBIfam" id="TIGR00254">
    <property type="entry name" value="GGDEF"/>
    <property type="match status" value="1"/>
</dbReference>
<evidence type="ECO:0000313" key="5">
    <source>
        <dbReference type="EMBL" id="CEN56268.1"/>
    </source>
</evidence>
<dbReference type="CDD" id="cd01948">
    <property type="entry name" value="EAL"/>
    <property type="match status" value="1"/>
</dbReference>
<organism evidence="5 6">
    <name type="scientific">Candidatus Methylopumilus turicensis</name>
    <dbReference type="NCBI Taxonomy" id="1581680"/>
    <lineage>
        <taxon>Bacteria</taxon>
        <taxon>Pseudomonadati</taxon>
        <taxon>Pseudomonadota</taxon>
        <taxon>Betaproteobacteria</taxon>
        <taxon>Nitrosomonadales</taxon>
        <taxon>Methylophilaceae</taxon>
        <taxon>Candidatus Methylopumilus</taxon>
    </lineage>
</organism>
<evidence type="ECO:0000259" key="4">
    <source>
        <dbReference type="PROSITE" id="PS51371"/>
    </source>
</evidence>
<name>A0A0B7J0U6_9PROT</name>
<dbReference type="SUPFAM" id="SSF54631">
    <property type="entry name" value="CBS-domain pair"/>
    <property type="match status" value="1"/>
</dbReference>
<dbReference type="GO" id="GO:0071111">
    <property type="term" value="F:cyclic-guanylate-specific phosphodiesterase activity"/>
    <property type="evidence" value="ECO:0007669"/>
    <property type="project" value="InterPro"/>
</dbReference>
<keyword evidence="1" id="KW-0129">CBS domain</keyword>
<dbReference type="SMART" id="SM00267">
    <property type="entry name" value="GGDEF"/>
    <property type="match status" value="1"/>
</dbReference>
<dbReference type="Pfam" id="PF00990">
    <property type="entry name" value="GGDEF"/>
    <property type="match status" value="1"/>
</dbReference>
<dbReference type="PANTHER" id="PTHR33121:SF76">
    <property type="entry name" value="SIGNALING PROTEIN"/>
    <property type="match status" value="1"/>
</dbReference>
<dbReference type="Gene3D" id="3.20.20.450">
    <property type="entry name" value="EAL domain"/>
    <property type="match status" value="1"/>
</dbReference>
<keyword evidence="6" id="KW-1185">Reference proteome</keyword>
<dbReference type="CDD" id="cd04598">
    <property type="entry name" value="CBS_pair_GGDEF_EAL"/>
    <property type="match status" value="1"/>
</dbReference>
<reference evidence="6" key="1">
    <citation type="submission" date="2014-12" db="EMBL/GenBank/DDBJ databases">
        <authorList>
            <person name="Salcher M.M."/>
        </authorList>
    </citation>
    <scope>NUCLEOTIDE SEQUENCE [LARGE SCALE GENOMIC DNA]</scope>
    <source>
        <strain evidence="6">MMS-10A-171</strain>
    </source>
</reference>
<dbReference type="InterPro" id="IPR029787">
    <property type="entry name" value="Nucleotide_cyclase"/>
</dbReference>
<protein>
    <submittedName>
        <fullName evidence="5">Diguanylate cyclase/phosphodiesterase</fullName>
    </submittedName>
</protein>
<dbReference type="PROSITE" id="PS51371">
    <property type="entry name" value="CBS"/>
    <property type="match status" value="1"/>
</dbReference>
<feature type="domain" description="CBS" evidence="4">
    <location>
        <begin position="282"/>
        <end position="340"/>
    </location>
</feature>
<dbReference type="InterPro" id="IPR000160">
    <property type="entry name" value="GGDEF_dom"/>
</dbReference>
<sequence length="603" mass="66833">MFVLPNNNSLPLDELQLYSKEKLDLGLEVFLRDNLLQASFQPIFDFNTAKVLGFEGLAPIELIRAARVSSTVVEGEYLGRHLVLESFAKQGLEGKIFLNVSLDVLLQSEAKTGETLKYLAEFGLSPSDVVIKLSRSESGADVGLLTQACAHYRGMGFQLAICNLNQGFSGLSLWSEVKPEYVQLDKDFIDGIHHDKVKLEIARSIYEVASQSNAKVIADGVNNSLDLMAIRDLGVDLGQGSCLAEAAVTPVQILPEAVIKSLLRVEAPRENVLQTRATVSKLLRYVTPVSPSDTNEEVFRLFEQNPDLHAVPVVQATKPLGLISRGAMIDSYARPYRRELFGDKSCVTMMDDASIIVDHNTTVQDLTDLILRSDPRHLSAGFIVSNADAYLGMGNGHDLLRLISNLQINAARYANPLTLLPGNTPICEQIDLLIQSGTSFVTCYFDLDNFKPFNDVYGFQKGDEVIQLTARLISKACGMFDFVGHIGGDDFIVLFQSADWEQRCYDFLDEVSNAFPQVYDEEDRLRGGIEAEDRKGVKHFYPILTISIASVKVSPGMFPSHHEVSEACISAKKYSKKFTGNSMFIERRLPFIVSSKQQSEQVH</sequence>
<dbReference type="Pfam" id="PF00571">
    <property type="entry name" value="CBS"/>
    <property type="match status" value="1"/>
</dbReference>
<dbReference type="AlphaFoldDB" id="A0A0B7J0U6"/>
<dbReference type="PROSITE" id="PS50887">
    <property type="entry name" value="GGDEF"/>
    <property type="match status" value="1"/>
</dbReference>
<dbReference type="InterPro" id="IPR046342">
    <property type="entry name" value="CBS_dom_sf"/>
</dbReference>
<dbReference type="Gene3D" id="3.10.580.10">
    <property type="entry name" value="CBS-domain"/>
    <property type="match status" value="1"/>
</dbReference>
<evidence type="ECO:0000313" key="6">
    <source>
        <dbReference type="Proteomes" id="UP000056322"/>
    </source>
</evidence>
<dbReference type="PANTHER" id="PTHR33121">
    <property type="entry name" value="CYCLIC DI-GMP PHOSPHODIESTERASE PDEF"/>
    <property type="match status" value="1"/>
</dbReference>
<proteinExistence type="predicted"/>
<dbReference type="Pfam" id="PF00563">
    <property type="entry name" value="EAL"/>
    <property type="match status" value="1"/>
</dbReference>
<dbReference type="InterPro" id="IPR000644">
    <property type="entry name" value="CBS_dom"/>
</dbReference>
<dbReference type="InterPro" id="IPR050706">
    <property type="entry name" value="Cyclic-di-GMP_PDE-like"/>
</dbReference>
<feature type="domain" description="GGDEF" evidence="3">
    <location>
        <begin position="438"/>
        <end position="588"/>
    </location>
</feature>
<dbReference type="HOGENOM" id="CLU_015702_2_1_4"/>
<dbReference type="EMBL" id="LN794158">
    <property type="protein sequence ID" value="CEN56268.1"/>
    <property type="molecule type" value="Genomic_DNA"/>
</dbReference>
<dbReference type="Gene3D" id="3.30.70.270">
    <property type="match status" value="1"/>
</dbReference>
<dbReference type="SUPFAM" id="SSF55073">
    <property type="entry name" value="Nucleotide cyclase"/>
    <property type="match status" value="1"/>
</dbReference>
<dbReference type="SUPFAM" id="SSF141868">
    <property type="entry name" value="EAL domain-like"/>
    <property type="match status" value="1"/>
</dbReference>
<dbReference type="PROSITE" id="PS50883">
    <property type="entry name" value="EAL"/>
    <property type="match status" value="1"/>
</dbReference>
<accession>A0A0B7J0U6</accession>
<gene>
    <name evidence="5" type="ORF">BN1209_1228</name>
</gene>
<evidence type="ECO:0000259" key="3">
    <source>
        <dbReference type="PROSITE" id="PS50887"/>
    </source>
</evidence>
<feature type="domain" description="EAL" evidence="2">
    <location>
        <begin position="20"/>
        <end position="260"/>
    </location>
</feature>
<dbReference type="KEGG" id="mbac:BN1209_1228"/>
<dbReference type="SMART" id="SM00052">
    <property type="entry name" value="EAL"/>
    <property type="match status" value="1"/>
</dbReference>
<evidence type="ECO:0000256" key="1">
    <source>
        <dbReference type="PROSITE-ProRule" id="PRU00703"/>
    </source>
</evidence>
<evidence type="ECO:0000259" key="2">
    <source>
        <dbReference type="PROSITE" id="PS50883"/>
    </source>
</evidence>
<dbReference type="InterPro" id="IPR043128">
    <property type="entry name" value="Rev_trsase/Diguanyl_cyclase"/>
</dbReference>
<dbReference type="CDD" id="cd01949">
    <property type="entry name" value="GGDEF"/>
    <property type="match status" value="1"/>
</dbReference>
<dbReference type="InterPro" id="IPR035919">
    <property type="entry name" value="EAL_sf"/>
</dbReference>
<dbReference type="Proteomes" id="UP000056322">
    <property type="component" value="Chromosome 1"/>
</dbReference>
<dbReference type="STRING" id="1581680.BN1209_1228"/>
<dbReference type="InterPro" id="IPR001633">
    <property type="entry name" value="EAL_dom"/>
</dbReference>